<accession>A0A061SHH1</accession>
<evidence type="ECO:0000256" key="1">
    <source>
        <dbReference type="ARBA" id="ARBA00022837"/>
    </source>
</evidence>
<dbReference type="PROSITE" id="PS50222">
    <property type="entry name" value="EF_HAND_2"/>
    <property type="match status" value="1"/>
</dbReference>
<keyword evidence="1" id="KW-0106">Calcium</keyword>
<dbReference type="InterPro" id="IPR011992">
    <property type="entry name" value="EF-hand-dom_pair"/>
</dbReference>
<dbReference type="PROSITE" id="PS00018">
    <property type="entry name" value="EF_HAND_1"/>
    <property type="match status" value="1"/>
</dbReference>
<dbReference type="InterPro" id="IPR002048">
    <property type="entry name" value="EF_hand_dom"/>
</dbReference>
<dbReference type="GO" id="GO:0005509">
    <property type="term" value="F:calcium ion binding"/>
    <property type="evidence" value="ECO:0007669"/>
    <property type="project" value="InterPro"/>
</dbReference>
<reference evidence="4" key="1">
    <citation type="submission" date="2014-05" db="EMBL/GenBank/DDBJ databases">
        <title>The transcriptome of the halophilic microalga Tetraselmis sp. GSL018 isolated from the Great Salt Lake, Utah.</title>
        <authorList>
            <person name="Jinkerson R.E."/>
            <person name="D'Adamo S."/>
            <person name="Posewitz M.C."/>
        </authorList>
    </citation>
    <scope>NUCLEOTIDE SEQUENCE</scope>
    <source>
        <strain evidence="4">GSL018</strain>
    </source>
</reference>
<evidence type="ECO:0000256" key="2">
    <source>
        <dbReference type="SAM" id="MobiDB-lite"/>
    </source>
</evidence>
<dbReference type="Gene3D" id="1.10.238.10">
    <property type="entry name" value="EF-hand"/>
    <property type="match status" value="1"/>
</dbReference>
<dbReference type="AlphaFoldDB" id="A0A061SHH1"/>
<feature type="compositionally biased region" description="Basic and acidic residues" evidence="2">
    <location>
        <begin position="193"/>
        <end position="205"/>
    </location>
</feature>
<sequence length="311" mass="34594">MQQSCLVLRFGFCTRPSSQQSRFLNFSGEPKALARFPCFYRSWGVSFASVGSSVLVTKGFTNTRALVCSSLCRKQSQEILKCQAQAQGADFPKWIIRANDTLSLAIHNVTDYAEYLKEAGDSHSEVAFEVLAWLESKKENLTKTCVQSGGKGAKECTDLEHMGRLVSDLEQECGIEDLVHVLACQCHAEKGKLASKPREHSKEHTSSLPGHVHPTEEDLMTVFEHMDRNKDGKLDMVEFADAMEAIGDPLSSPTLSIITESFDLHGSLGYEEFKEIVSAEEVRAHTPASKNLRRLARNIRSQVDHTPDWGT</sequence>
<dbReference type="EMBL" id="GBEZ01002746">
    <property type="protein sequence ID" value="JAC82335.1"/>
    <property type="molecule type" value="Transcribed_RNA"/>
</dbReference>
<evidence type="ECO:0000259" key="3">
    <source>
        <dbReference type="PROSITE" id="PS50222"/>
    </source>
</evidence>
<dbReference type="SUPFAM" id="SSF47473">
    <property type="entry name" value="EF-hand"/>
    <property type="match status" value="1"/>
</dbReference>
<dbReference type="SMART" id="SM00054">
    <property type="entry name" value="EFh"/>
    <property type="match status" value="1"/>
</dbReference>
<dbReference type="CDD" id="cd00051">
    <property type="entry name" value="EFh"/>
    <property type="match status" value="1"/>
</dbReference>
<gene>
    <name evidence="4" type="ORF">TSPGSL018_5949</name>
</gene>
<feature type="domain" description="EF-hand" evidence="3">
    <location>
        <begin position="214"/>
        <end position="249"/>
    </location>
</feature>
<protein>
    <recommendedName>
        <fullName evidence="3">EF-hand domain-containing protein</fullName>
    </recommendedName>
</protein>
<organism evidence="4">
    <name type="scientific">Tetraselmis sp. GSL018</name>
    <dbReference type="NCBI Taxonomy" id="582737"/>
    <lineage>
        <taxon>Eukaryota</taxon>
        <taxon>Viridiplantae</taxon>
        <taxon>Chlorophyta</taxon>
        <taxon>core chlorophytes</taxon>
        <taxon>Chlorodendrophyceae</taxon>
        <taxon>Chlorodendrales</taxon>
        <taxon>Chlorodendraceae</taxon>
        <taxon>Tetraselmis</taxon>
    </lineage>
</organism>
<feature type="region of interest" description="Disordered" evidence="2">
    <location>
        <begin position="193"/>
        <end position="213"/>
    </location>
</feature>
<evidence type="ECO:0000313" key="4">
    <source>
        <dbReference type="EMBL" id="JAC82335.1"/>
    </source>
</evidence>
<dbReference type="InterPro" id="IPR018247">
    <property type="entry name" value="EF_Hand_1_Ca_BS"/>
</dbReference>
<proteinExistence type="predicted"/>
<name>A0A061SHH1_9CHLO</name>
<dbReference type="Pfam" id="PF13499">
    <property type="entry name" value="EF-hand_7"/>
    <property type="match status" value="1"/>
</dbReference>